<comment type="catalytic activity">
    <reaction evidence="1">
        <text>ATP + protein L-histidine = ADP + protein N-phospho-L-histidine.</text>
        <dbReference type="EC" id="2.7.13.3"/>
    </reaction>
</comment>
<dbReference type="Pfam" id="PF02518">
    <property type="entry name" value="HATPase_c"/>
    <property type="match status" value="1"/>
</dbReference>
<gene>
    <name evidence="14" type="ORF">LZ24_00314</name>
</gene>
<reference evidence="14 15" key="1">
    <citation type="submission" date="2019-07" db="EMBL/GenBank/DDBJ databases">
        <title>Genome sequencing of 100 strains of the haloalkaliphilic chemolithoautotrophic sulfur-oxidizing bacterium Thioalkalivibrio.</title>
        <authorList>
            <person name="Muyzer G."/>
        </authorList>
    </citation>
    <scope>NUCLEOTIDE SEQUENCE [LARGE SCALE GENOMIC DNA]</scope>
    <source>
        <strain evidence="14 15">ASO4-4</strain>
    </source>
</reference>
<sequence length="495" mass="55211">MKPFFLFPGNISLRTALLLYMVTPLMIAIALFGALALRSMESRVEEQMKKDLELVARAIQLPLSYAIEQDSMLSMQHALESALAIGRIYSAYVYDQEGTEILRLGLEDPEPKTERLTELAADGENTGEYGRIAGRQVYSYFVPLTDRGGRILGLLHLTRRGKEFSDHIQLIRIRGGIILGALLITLSALVLLGHHRALGKHLKRLTESMSVIASGERSHRFRETGPREMVSLGISFNHMLNSIEEAEETLRRQQKKQELLERELRHSEKLAALGRLAAGTAHELGSPLSVISGKAQRALRENNLGENQKRAFEDIRKQVVRMDLIIRQLLDFSRRNPLRCSAAVPAQLMASVIAAVSEEAGFHTKKIRIRGPEEKKAFFMDTMRVQQALINLLRNAIQCAYAGEIEFCWQYEKKGIRFSVCDKGPGIAPEIRSEIFEPFFTTKPAGEGTGLGLSVVHTVAEEHGGFVALADNPGGGTCFHLFIPEQARKKENEAS</sequence>
<dbReference type="EMBL" id="VLLC01000001">
    <property type="protein sequence ID" value="TWI77504.1"/>
    <property type="molecule type" value="Genomic_DNA"/>
</dbReference>
<dbReference type="PANTHER" id="PTHR43065">
    <property type="entry name" value="SENSOR HISTIDINE KINASE"/>
    <property type="match status" value="1"/>
</dbReference>
<keyword evidence="11" id="KW-0812">Transmembrane</keyword>
<evidence type="ECO:0000256" key="3">
    <source>
        <dbReference type="ARBA" id="ARBA00012438"/>
    </source>
</evidence>
<dbReference type="PANTHER" id="PTHR43065:SF10">
    <property type="entry name" value="PEROXIDE STRESS-ACTIVATED HISTIDINE KINASE MAK3"/>
    <property type="match status" value="1"/>
</dbReference>
<evidence type="ECO:0000256" key="4">
    <source>
        <dbReference type="ARBA" id="ARBA00022553"/>
    </source>
</evidence>
<dbReference type="PROSITE" id="PS50885">
    <property type="entry name" value="HAMP"/>
    <property type="match status" value="1"/>
</dbReference>
<dbReference type="Gene3D" id="6.10.340.10">
    <property type="match status" value="1"/>
</dbReference>
<dbReference type="AlphaFoldDB" id="A0A562S9L8"/>
<keyword evidence="7 14" id="KW-0418">Kinase</keyword>
<dbReference type="Pfam" id="PF00512">
    <property type="entry name" value="HisKA"/>
    <property type="match status" value="1"/>
</dbReference>
<dbReference type="GO" id="GO:0016020">
    <property type="term" value="C:membrane"/>
    <property type="evidence" value="ECO:0007669"/>
    <property type="project" value="UniProtKB-SubCell"/>
</dbReference>
<comment type="subcellular location">
    <subcellularLocation>
        <location evidence="2">Membrane</location>
    </subcellularLocation>
</comment>
<dbReference type="Pfam" id="PF00672">
    <property type="entry name" value="HAMP"/>
    <property type="match status" value="1"/>
</dbReference>
<dbReference type="CDD" id="cd00075">
    <property type="entry name" value="HATPase"/>
    <property type="match status" value="1"/>
</dbReference>
<keyword evidence="6" id="KW-0547">Nucleotide-binding</keyword>
<evidence type="ECO:0000256" key="10">
    <source>
        <dbReference type="SAM" id="Coils"/>
    </source>
</evidence>
<keyword evidence="4" id="KW-0597">Phosphoprotein</keyword>
<dbReference type="SMART" id="SM00387">
    <property type="entry name" value="HATPase_c"/>
    <property type="match status" value="1"/>
</dbReference>
<keyword evidence="15" id="KW-1185">Reference proteome</keyword>
<evidence type="ECO:0000256" key="7">
    <source>
        <dbReference type="ARBA" id="ARBA00022777"/>
    </source>
</evidence>
<evidence type="ECO:0000256" key="5">
    <source>
        <dbReference type="ARBA" id="ARBA00022679"/>
    </source>
</evidence>
<dbReference type="EC" id="2.7.13.3" evidence="3"/>
<keyword evidence="11" id="KW-1133">Transmembrane helix</keyword>
<feature type="domain" description="HAMP" evidence="13">
    <location>
        <begin position="196"/>
        <end position="248"/>
    </location>
</feature>
<feature type="transmembrane region" description="Helical" evidence="11">
    <location>
        <begin position="175"/>
        <end position="194"/>
    </location>
</feature>
<dbReference type="InterPro" id="IPR003661">
    <property type="entry name" value="HisK_dim/P_dom"/>
</dbReference>
<dbReference type="InterPro" id="IPR036097">
    <property type="entry name" value="HisK_dim/P_sf"/>
</dbReference>
<dbReference type="GO" id="GO:0000155">
    <property type="term" value="F:phosphorelay sensor kinase activity"/>
    <property type="evidence" value="ECO:0007669"/>
    <property type="project" value="InterPro"/>
</dbReference>
<dbReference type="InterPro" id="IPR003594">
    <property type="entry name" value="HATPase_dom"/>
</dbReference>
<keyword evidence="9" id="KW-0902">Two-component regulatory system</keyword>
<evidence type="ECO:0000259" key="12">
    <source>
        <dbReference type="PROSITE" id="PS50109"/>
    </source>
</evidence>
<dbReference type="GO" id="GO:0005524">
    <property type="term" value="F:ATP binding"/>
    <property type="evidence" value="ECO:0007669"/>
    <property type="project" value="UniProtKB-KW"/>
</dbReference>
<keyword evidence="10" id="KW-0175">Coiled coil</keyword>
<keyword evidence="8" id="KW-0067">ATP-binding</keyword>
<dbReference type="PROSITE" id="PS50109">
    <property type="entry name" value="HIS_KIN"/>
    <property type="match status" value="1"/>
</dbReference>
<comment type="caution">
    <text evidence="14">The sequence shown here is derived from an EMBL/GenBank/DDBJ whole genome shotgun (WGS) entry which is preliminary data.</text>
</comment>
<keyword evidence="11" id="KW-0472">Membrane</keyword>
<dbReference type="PRINTS" id="PR00344">
    <property type="entry name" value="BCTRLSENSOR"/>
</dbReference>
<protein>
    <recommendedName>
        <fullName evidence="3">histidine kinase</fullName>
        <ecNumber evidence="3">2.7.13.3</ecNumber>
    </recommendedName>
</protein>
<name>A0A562S9L8_9BACT</name>
<dbReference type="InterPro" id="IPR036890">
    <property type="entry name" value="HATPase_C_sf"/>
</dbReference>
<dbReference type="InterPro" id="IPR005467">
    <property type="entry name" value="His_kinase_dom"/>
</dbReference>
<evidence type="ECO:0000256" key="1">
    <source>
        <dbReference type="ARBA" id="ARBA00000085"/>
    </source>
</evidence>
<dbReference type="OrthoDB" id="9781147at2"/>
<dbReference type="Gene3D" id="3.30.565.10">
    <property type="entry name" value="Histidine kinase-like ATPase, C-terminal domain"/>
    <property type="match status" value="1"/>
</dbReference>
<evidence type="ECO:0000256" key="8">
    <source>
        <dbReference type="ARBA" id="ARBA00022840"/>
    </source>
</evidence>
<proteinExistence type="predicted"/>
<feature type="transmembrane region" description="Helical" evidence="11">
    <location>
        <begin position="17"/>
        <end position="37"/>
    </location>
</feature>
<dbReference type="SUPFAM" id="SSF55874">
    <property type="entry name" value="ATPase domain of HSP90 chaperone/DNA topoisomerase II/histidine kinase"/>
    <property type="match status" value="1"/>
</dbReference>
<feature type="coiled-coil region" evidence="10">
    <location>
        <begin position="236"/>
        <end position="270"/>
    </location>
</feature>
<dbReference type="InterPro" id="IPR004358">
    <property type="entry name" value="Sig_transdc_His_kin-like_C"/>
</dbReference>
<dbReference type="InterPro" id="IPR003660">
    <property type="entry name" value="HAMP_dom"/>
</dbReference>
<evidence type="ECO:0000256" key="2">
    <source>
        <dbReference type="ARBA" id="ARBA00004370"/>
    </source>
</evidence>
<dbReference type="RefSeq" id="WP_144681603.1">
    <property type="nucleotide sequence ID" value="NZ_VLLC01000001.1"/>
</dbReference>
<organism evidence="14 15">
    <name type="scientific">Desulfobotulus alkaliphilus</name>
    <dbReference type="NCBI Taxonomy" id="622671"/>
    <lineage>
        <taxon>Bacteria</taxon>
        <taxon>Pseudomonadati</taxon>
        <taxon>Thermodesulfobacteriota</taxon>
        <taxon>Desulfobacteria</taxon>
        <taxon>Desulfobacterales</taxon>
        <taxon>Desulfobacteraceae</taxon>
        <taxon>Desulfobotulus</taxon>
    </lineage>
</organism>
<keyword evidence="5" id="KW-0808">Transferase</keyword>
<dbReference type="Gene3D" id="1.10.287.130">
    <property type="match status" value="1"/>
</dbReference>
<evidence type="ECO:0000259" key="13">
    <source>
        <dbReference type="PROSITE" id="PS50885"/>
    </source>
</evidence>
<dbReference type="CDD" id="cd00082">
    <property type="entry name" value="HisKA"/>
    <property type="match status" value="1"/>
</dbReference>
<evidence type="ECO:0000256" key="11">
    <source>
        <dbReference type="SAM" id="Phobius"/>
    </source>
</evidence>
<evidence type="ECO:0000313" key="15">
    <source>
        <dbReference type="Proteomes" id="UP000318307"/>
    </source>
</evidence>
<evidence type="ECO:0000256" key="9">
    <source>
        <dbReference type="ARBA" id="ARBA00023012"/>
    </source>
</evidence>
<dbReference type="SMART" id="SM00304">
    <property type="entry name" value="HAMP"/>
    <property type="match status" value="1"/>
</dbReference>
<dbReference type="Proteomes" id="UP000318307">
    <property type="component" value="Unassembled WGS sequence"/>
</dbReference>
<accession>A0A562S9L8</accession>
<feature type="domain" description="Histidine kinase" evidence="12">
    <location>
        <begin position="279"/>
        <end position="487"/>
    </location>
</feature>
<evidence type="ECO:0000256" key="6">
    <source>
        <dbReference type="ARBA" id="ARBA00022741"/>
    </source>
</evidence>
<dbReference type="CDD" id="cd06225">
    <property type="entry name" value="HAMP"/>
    <property type="match status" value="1"/>
</dbReference>
<evidence type="ECO:0000313" key="14">
    <source>
        <dbReference type="EMBL" id="TWI77504.1"/>
    </source>
</evidence>
<dbReference type="SMART" id="SM00388">
    <property type="entry name" value="HisKA"/>
    <property type="match status" value="1"/>
</dbReference>
<dbReference type="SUPFAM" id="SSF47384">
    <property type="entry name" value="Homodimeric domain of signal transducing histidine kinase"/>
    <property type="match status" value="1"/>
</dbReference>